<keyword evidence="5" id="KW-0732">Signal</keyword>
<dbReference type="SMART" id="SM00710">
    <property type="entry name" value="PbH1"/>
    <property type="match status" value="4"/>
</dbReference>
<evidence type="ECO:0000256" key="5">
    <source>
        <dbReference type="SAM" id="SignalP"/>
    </source>
</evidence>
<evidence type="ECO:0000313" key="6">
    <source>
        <dbReference type="EMBL" id="PPT92264.1"/>
    </source>
</evidence>
<dbReference type="OrthoDB" id="9795222at2"/>
<accession>A0A2S6ZJ27</accession>
<dbReference type="AlphaFoldDB" id="A0A2S6ZJ27"/>
<dbReference type="PANTHER" id="PTHR31339">
    <property type="entry name" value="PECTIN LYASE-RELATED"/>
    <property type="match status" value="1"/>
</dbReference>
<dbReference type="EMBL" id="MIGX01000012">
    <property type="protein sequence ID" value="PPT92264.1"/>
    <property type="molecule type" value="Genomic_DNA"/>
</dbReference>
<protein>
    <submittedName>
        <fullName evidence="6">Endopolygalacturonase</fullName>
    </submittedName>
</protein>
<comment type="similarity">
    <text evidence="1 4">Belongs to the glycosyl hydrolase 28 family.</text>
</comment>
<name>A0A2S6ZJ27_9XANT</name>
<dbReference type="InterPro" id="IPR000743">
    <property type="entry name" value="Glyco_hydro_28"/>
</dbReference>
<evidence type="ECO:0000256" key="3">
    <source>
        <dbReference type="ARBA" id="ARBA00023295"/>
    </source>
</evidence>
<dbReference type="Pfam" id="PF00295">
    <property type="entry name" value="Glyco_hydro_28"/>
    <property type="match status" value="1"/>
</dbReference>
<feature type="signal peptide" evidence="5">
    <location>
        <begin position="1"/>
        <end position="25"/>
    </location>
</feature>
<dbReference type="Gene3D" id="2.160.20.10">
    <property type="entry name" value="Single-stranded right-handed beta-helix, Pectin lyase-like"/>
    <property type="match status" value="1"/>
</dbReference>
<dbReference type="PANTHER" id="PTHR31339:SF9">
    <property type="entry name" value="PLASMIN AND FIBRONECTIN-BINDING PROTEIN A"/>
    <property type="match status" value="1"/>
</dbReference>
<dbReference type="GO" id="GO:0005975">
    <property type="term" value="P:carbohydrate metabolic process"/>
    <property type="evidence" value="ECO:0007669"/>
    <property type="project" value="InterPro"/>
</dbReference>
<dbReference type="InterPro" id="IPR006626">
    <property type="entry name" value="PbH1"/>
</dbReference>
<keyword evidence="7" id="KW-1185">Reference proteome</keyword>
<proteinExistence type="inferred from homology"/>
<dbReference type="RefSeq" id="WP_128419349.1">
    <property type="nucleotide sequence ID" value="NZ_CP049017.1"/>
</dbReference>
<evidence type="ECO:0000256" key="2">
    <source>
        <dbReference type="ARBA" id="ARBA00022801"/>
    </source>
</evidence>
<evidence type="ECO:0000256" key="4">
    <source>
        <dbReference type="RuleBase" id="RU361169"/>
    </source>
</evidence>
<gene>
    <name evidence="6" type="ORF">XthCFBP4691_04605</name>
</gene>
<evidence type="ECO:0000256" key="1">
    <source>
        <dbReference type="ARBA" id="ARBA00008834"/>
    </source>
</evidence>
<reference evidence="6 7" key="1">
    <citation type="submission" date="2016-08" db="EMBL/GenBank/DDBJ databases">
        <title>Evolution of the type three secretion system and type three effector repertoires in Xanthomonas.</title>
        <authorList>
            <person name="Merda D."/>
            <person name="Briand M."/>
            <person name="Bosis E."/>
            <person name="Rousseau C."/>
            <person name="Portier P."/>
            <person name="Jacques M.-A."/>
            <person name="Fischer-Le Saux M."/>
        </authorList>
    </citation>
    <scope>NUCLEOTIDE SEQUENCE [LARGE SCALE GENOMIC DNA]</scope>
    <source>
        <strain evidence="6 7">CFBP 4691</strain>
    </source>
</reference>
<dbReference type="InterPro" id="IPR051801">
    <property type="entry name" value="GH28_Enzymes"/>
</dbReference>
<comment type="caution">
    <text evidence="6">The sequence shown here is derived from an EMBL/GenBank/DDBJ whole genome shotgun (WGS) entry which is preliminary data.</text>
</comment>
<dbReference type="InterPro" id="IPR011050">
    <property type="entry name" value="Pectin_lyase_fold/virulence"/>
</dbReference>
<dbReference type="SUPFAM" id="SSF51126">
    <property type="entry name" value="Pectin lyase-like"/>
    <property type="match status" value="1"/>
</dbReference>
<dbReference type="InterPro" id="IPR012334">
    <property type="entry name" value="Pectin_lyas_fold"/>
</dbReference>
<evidence type="ECO:0000313" key="7">
    <source>
        <dbReference type="Proteomes" id="UP000239898"/>
    </source>
</evidence>
<feature type="chain" id="PRO_5015448208" evidence="5">
    <location>
        <begin position="26"/>
        <end position="474"/>
    </location>
</feature>
<keyword evidence="3 4" id="KW-0326">Glycosidase</keyword>
<organism evidence="6 7">
    <name type="scientific">Xanthomonas theicola</name>
    <dbReference type="NCBI Taxonomy" id="56464"/>
    <lineage>
        <taxon>Bacteria</taxon>
        <taxon>Pseudomonadati</taxon>
        <taxon>Pseudomonadota</taxon>
        <taxon>Gammaproteobacteria</taxon>
        <taxon>Lysobacterales</taxon>
        <taxon>Lysobacteraceae</taxon>
        <taxon>Xanthomonas</taxon>
    </lineage>
</organism>
<sequence>MTSHATSLVLVLGCLLALATRDASAATGDARMVAEPTVPRICAQTVGATLQTRDRTFSAAQEQSAPDTARIQAALNSCGAAGGRTAVLLRAGAGNAFLSGPLTIGDNVTLLIDAGVTLFGSRKPSDYQIAGATTCGKAAGSSGGCRALINLKGKSLGVMGVRNGAGRQGTIDGRGDLPMLGSSDSWWQFGEKAKAGKLIQSSPDLIKVQNASDVSFYHVNLVNAPFFHLFVHIADGVTIWGIRVKSPASSPNTDGLDLDSVTNATLHDNDVMGGDDGVAIKTIASQSANITVRNSRFYGTHGISIGSEVMYGVSNILIDGNRLVGSDASGTPSTDSNGLRIKTGLAKGGAVSDVTYRNTCLFGVANALVVNPLYSGGHSGHVPAFTEIVVNGLMVQDSPKGKGNTVQGYNASAPLDLVLANVSADVTVLKANNARIGVYRSNLQLTADSNATIHATTLAGAVPACSSKPAFPAL</sequence>
<dbReference type="Proteomes" id="UP000239898">
    <property type="component" value="Unassembled WGS sequence"/>
</dbReference>
<dbReference type="GO" id="GO:0004650">
    <property type="term" value="F:polygalacturonase activity"/>
    <property type="evidence" value="ECO:0007669"/>
    <property type="project" value="InterPro"/>
</dbReference>
<keyword evidence="2 4" id="KW-0378">Hydrolase</keyword>